<gene>
    <name evidence="1" type="ORF">CQW23_16648</name>
</gene>
<comment type="caution">
    <text evidence="1">The sequence shown here is derived from an EMBL/GenBank/DDBJ whole genome shotgun (WGS) entry which is preliminary data.</text>
</comment>
<organism evidence="1 2">
    <name type="scientific">Capsicum baccatum</name>
    <name type="common">Peruvian pepper</name>
    <dbReference type="NCBI Taxonomy" id="33114"/>
    <lineage>
        <taxon>Eukaryota</taxon>
        <taxon>Viridiplantae</taxon>
        <taxon>Streptophyta</taxon>
        <taxon>Embryophyta</taxon>
        <taxon>Tracheophyta</taxon>
        <taxon>Spermatophyta</taxon>
        <taxon>Magnoliopsida</taxon>
        <taxon>eudicotyledons</taxon>
        <taxon>Gunneridae</taxon>
        <taxon>Pentapetalae</taxon>
        <taxon>asterids</taxon>
        <taxon>lamiids</taxon>
        <taxon>Solanales</taxon>
        <taxon>Solanaceae</taxon>
        <taxon>Solanoideae</taxon>
        <taxon>Capsiceae</taxon>
        <taxon>Capsicum</taxon>
    </lineage>
</organism>
<dbReference type="EMBL" id="MLFT02000007">
    <property type="protein sequence ID" value="PHT42623.1"/>
    <property type="molecule type" value="Genomic_DNA"/>
</dbReference>
<reference evidence="2" key="2">
    <citation type="journal article" date="2017" name="J. Anim. Genet.">
        <title>Multiple reference genome sequences of hot pepper reveal the massive evolution of plant disease resistance genes by retroduplication.</title>
        <authorList>
            <person name="Kim S."/>
            <person name="Park J."/>
            <person name="Yeom S.-I."/>
            <person name="Kim Y.-M."/>
            <person name="Seo E."/>
            <person name="Kim K.-T."/>
            <person name="Kim M.-S."/>
            <person name="Lee J.M."/>
            <person name="Cheong K."/>
            <person name="Shin H.-S."/>
            <person name="Kim S.-B."/>
            <person name="Han K."/>
            <person name="Lee J."/>
            <person name="Park M."/>
            <person name="Lee H.-A."/>
            <person name="Lee H.-Y."/>
            <person name="Lee Y."/>
            <person name="Oh S."/>
            <person name="Lee J.H."/>
            <person name="Choi E."/>
            <person name="Choi E."/>
            <person name="Lee S.E."/>
            <person name="Jeon J."/>
            <person name="Kim H."/>
            <person name="Choi G."/>
            <person name="Song H."/>
            <person name="Lee J."/>
            <person name="Lee S.-C."/>
            <person name="Kwon J.-K."/>
            <person name="Lee H.-Y."/>
            <person name="Koo N."/>
            <person name="Hong Y."/>
            <person name="Kim R.W."/>
            <person name="Kang W.-H."/>
            <person name="Huh J.H."/>
            <person name="Kang B.-C."/>
            <person name="Yang T.-J."/>
            <person name="Lee Y.-H."/>
            <person name="Bennetzen J.L."/>
            <person name="Choi D."/>
        </authorList>
    </citation>
    <scope>NUCLEOTIDE SEQUENCE [LARGE SCALE GENOMIC DNA]</scope>
    <source>
        <strain evidence="2">cv. PBC81</strain>
    </source>
</reference>
<keyword evidence="2" id="KW-1185">Reference proteome</keyword>
<protein>
    <submittedName>
        <fullName evidence="1">Uncharacterized protein</fullName>
    </submittedName>
</protein>
<dbReference type="OrthoDB" id="1305472at2759"/>
<name>A0A2G2WBJ5_CAPBA</name>
<evidence type="ECO:0000313" key="1">
    <source>
        <dbReference type="EMBL" id="PHT42623.1"/>
    </source>
</evidence>
<sequence length="140" mass="15499">MVQAMQARNSGGSGFEDNHSANCVGKCSTSDVFDFCFTTLGFNLWIIDLGACQYMTHDKYLPYDVKCLENPILVLSLRMQVVFGRAVGGLYVLDESQNSESFSALVEFLFSKNKVSSLDLESNNQALQFIEFTVNGESPP</sequence>
<dbReference type="AlphaFoldDB" id="A0A2G2WBJ5"/>
<accession>A0A2G2WBJ5</accession>
<reference evidence="1 2" key="1">
    <citation type="journal article" date="2017" name="Genome Biol.">
        <title>New reference genome sequences of hot pepper reveal the massive evolution of plant disease-resistance genes by retroduplication.</title>
        <authorList>
            <person name="Kim S."/>
            <person name="Park J."/>
            <person name="Yeom S.I."/>
            <person name="Kim Y.M."/>
            <person name="Seo E."/>
            <person name="Kim K.T."/>
            <person name="Kim M.S."/>
            <person name="Lee J.M."/>
            <person name="Cheong K."/>
            <person name="Shin H.S."/>
            <person name="Kim S.B."/>
            <person name="Han K."/>
            <person name="Lee J."/>
            <person name="Park M."/>
            <person name="Lee H.A."/>
            <person name="Lee H.Y."/>
            <person name="Lee Y."/>
            <person name="Oh S."/>
            <person name="Lee J.H."/>
            <person name="Choi E."/>
            <person name="Choi E."/>
            <person name="Lee S.E."/>
            <person name="Jeon J."/>
            <person name="Kim H."/>
            <person name="Choi G."/>
            <person name="Song H."/>
            <person name="Lee J."/>
            <person name="Lee S.C."/>
            <person name="Kwon J.K."/>
            <person name="Lee H.Y."/>
            <person name="Koo N."/>
            <person name="Hong Y."/>
            <person name="Kim R.W."/>
            <person name="Kang W.H."/>
            <person name="Huh J.H."/>
            <person name="Kang B.C."/>
            <person name="Yang T.J."/>
            <person name="Lee Y.H."/>
            <person name="Bennetzen J.L."/>
            <person name="Choi D."/>
        </authorList>
    </citation>
    <scope>NUCLEOTIDE SEQUENCE [LARGE SCALE GENOMIC DNA]</scope>
    <source>
        <strain evidence="2">cv. PBC81</strain>
    </source>
</reference>
<proteinExistence type="predicted"/>
<evidence type="ECO:0000313" key="2">
    <source>
        <dbReference type="Proteomes" id="UP000224567"/>
    </source>
</evidence>
<dbReference type="Proteomes" id="UP000224567">
    <property type="component" value="Unassembled WGS sequence"/>
</dbReference>